<proteinExistence type="predicted"/>
<reference evidence="1" key="2">
    <citation type="submission" date="2022-01" db="EMBL/GenBank/DDBJ databases">
        <authorList>
            <person name="Yamashiro T."/>
            <person name="Shiraishi A."/>
            <person name="Satake H."/>
            <person name="Nakayama K."/>
        </authorList>
    </citation>
    <scope>NUCLEOTIDE SEQUENCE</scope>
</reference>
<keyword evidence="2" id="KW-1185">Reference proteome</keyword>
<dbReference type="EMBL" id="BQNB010009173">
    <property type="protein sequence ID" value="GJS59785.1"/>
    <property type="molecule type" value="Genomic_DNA"/>
</dbReference>
<evidence type="ECO:0000313" key="2">
    <source>
        <dbReference type="Proteomes" id="UP001151760"/>
    </source>
</evidence>
<name>A0ABQ4X4H7_9ASTR</name>
<protein>
    <submittedName>
        <fullName evidence="1">Uncharacterized protein</fullName>
    </submittedName>
</protein>
<sequence>MSRPVTSMPPLSENCGLVTKRDWVRCQRAKEVGYGIRDTCVNPREAAEEIAPVTLEGVNTREALVSREAWVHTMGLSSAVHYELQGYRTHAWMQDQRIDAHDSLIAGN</sequence>
<evidence type="ECO:0000313" key="1">
    <source>
        <dbReference type="EMBL" id="GJS59785.1"/>
    </source>
</evidence>
<comment type="caution">
    <text evidence="1">The sequence shown here is derived from an EMBL/GenBank/DDBJ whole genome shotgun (WGS) entry which is preliminary data.</text>
</comment>
<organism evidence="1 2">
    <name type="scientific">Tanacetum coccineum</name>
    <dbReference type="NCBI Taxonomy" id="301880"/>
    <lineage>
        <taxon>Eukaryota</taxon>
        <taxon>Viridiplantae</taxon>
        <taxon>Streptophyta</taxon>
        <taxon>Embryophyta</taxon>
        <taxon>Tracheophyta</taxon>
        <taxon>Spermatophyta</taxon>
        <taxon>Magnoliopsida</taxon>
        <taxon>eudicotyledons</taxon>
        <taxon>Gunneridae</taxon>
        <taxon>Pentapetalae</taxon>
        <taxon>asterids</taxon>
        <taxon>campanulids</taxon>
        <taxon>Asterales</taxon>
        <taxon>Asteraceae</taxon>
        <taxon>Asteroideae</taxon>
        <taxon>Anthemideae</taxon>
        <taxon>Anthemidinae</taxon>
        <taxon>Tanacetum</taxon>
    </lineage>
</organism>
<dbReference type="Proteomes" id="UP001151760">
    <property type="component" value="Unassembled WGS sequence"/>
</dbReference>
<accession>A0ABQ4X4H7</accession>
<gene>
    <name evidence="1" type="ORF">Tco_0654569</name>
</gene>
<reference evidence="1" key="1">
    <citation type="journal article" date="2022" name="Int. J. Mol. Sci.">
        <title>Draft Genome of Tanacetum Coccineum: Genomic Comparison of Closely Related Tanacetum-Family Plants.</title>
        <authorList>
            <person name="Yamashiro T."/>
            <person name="Shiraishi A."/>
            <person name="Nakayama K."/>
            <person name="Satake H."/>
        </authorList>
    </citation>
    <scope>NUCLEOTIDE SEQUENCE</scope>
</reference>